<dbReference type="GO" id="GO:0003677">
    <property type="term" value="F:DNA binding"/>
    <property type="evidence" value="ECO:0007669"/>
    <property type="project" value="UniProtKB-KW"/>
</dbReference>
<dbReference type="HOGENOM" id="CLU_1287150_0_0_0"/>
<dbReference type="SUPFAM" id="SSF47413">
    <property type="entry name" value="lambda repressor-like DNA-binding domains"/>
    <property type="match status" value="1"/>
</dbReference>
<dbReference type="SMART" id="SM00530">
    <property type="entry name" value="HTH_XRE"/>
    <property type="match status" value="1"/>
</dbReference>
<evidence type="ECO:0000256" key="1">
    <source>
        <dbReference type="ARBA" id="ARBA00023125"/>
    </source>
</evidence>
<evidence type="ECO:0000313" key="3">
    <source>
        <dbReference type="EMBL" id="ACC98012.1"/>
    </source>
</evidence>
<gene>
    <name evidence="3" type="ordered locus">Emin_0455</name>
</gene>
<dbReference type="GO" id="GO:0005829">
    <property type="term" value="C:cytosol"/>
    <property type="evidence" value="ECO:0007669"/>
    <property type="project" value="TreeGrafter"/>
</dbReference>
<keyword evidence="4" id="KW-1185">Reference proteome</keyword>
<evidence type="ECO:0000313" key="4">
    <source>
        <dbReference type="Proteomes" id="UP000001029"/>
    </source>
</evidence>
<dbReference type="KEGG" id="emi:Emin_0455"/>
<dbReference type="EMBL" id="CP001055">
    <property type="protein sequence ID" value="ACC98012.1"/>
    <property type="molecule type" value="Genomic_DNA"/>
</dbReference>
<dbReference type="GO" id="GO:0003700">
    <property type="term" value="F:DNA-binding transcription factor activity"/>
    <property type="evidence" value="ECO:0007669"/>
    <property type="project" value="TreeGrafter"/>
</dbReference>
<dbReference type="AlphaFoldDB" id="B2KBJ0"/>
<name>B2KBJ0_ELUMP</name>
<dbReference type="CDD" id="cd00093">
    <property type="entry name" value="HTH_XRE"/>
    <property type="match status" value="1"/>
</dbReference>
<dbReference type="PANTHER" id="PTHR46797:SF1">
    <property type="entry name" value="METHYLPHOSPHONATE SYNTHASE"/>
    <property type="match status" value="1"/>
</dbReference>
<organism evidence="3 4">
    <name type="scientific">Elusimicrobium minutum (strain Pei191)</name>
    <dbReference type="NCBI Taxonomy" id="445932"/>
    <lineage>
        <taxon>Bacteria</taxon>
        <taxon>Pseudomonadati</taxon>
        <taxon>Elusimicrobiota</taxon>
        <taxon>Elusimicrobia</taxon>
        <taxon>Elusimicrobiales</taxon>
        <taxon>Elusimicrobiaceae</taxon>
        <taxon>Elusimicrobium</taxon>
    </lineage>
</organism>
<dbReference type="PANTHER" id="PTHR46797">
    <property type="entry name" value="HTH-TYPE TRANSCRIPTIONAL REGULATOR"/>
    <property type="match status" value="1"/>
</dbReference>
<dbReference type="InterPro" id="IPR001387">
    <property type="entry name" value="Cro/C1-type_HTH"/>
</dbReference>
<dbReference type="Proteomes" id="UP000001029">
    <property type="component" value="Chromosome"/>
</dbReference>
<dbReference type="Pfam" id="PF01381">
    <property type="entry name" value="HTH_3"/>
    <property type="match status" value="1"/>
</dbReference>
<dbReference type="RefSeq" id="WP_012414627.1">
    <property type="nucleotide sequence ID" value="NC_010644.1"/>
</dbReference>
<protein>
    <submittedName>
        <fullName evidence="3">SOS-response transcriptional repressors (RecA-mediated autopeptidases)</fullName>
    </submittedName>
</protein>
<dbReference type="InterPro" id="IPR010982">
    <property type="entry name" value="Lambda_DNA-bd_dom_sf"/>
</dbReference>
<dbReference type="Gene3D" id="1.10.260.40">
    <property type="entry name" value="lambda repressor-like DNA-binding domains"/>
    <property type="match status" value="1"/>
</dbReference>
<dbReference type="InterPro" id="IPR036286">
    <property type="entry name" value="LexA/Signal_pep-like_sf"/>
</dbReference>
<sequence length="214" mass="24541">MSIGKKILQARRELNLTQKELAQKIGLPGSTIARWETDSFSPSPKNIEKLSKALGREYKYFYETQEDIFTVFKKAKGEIRDNENIFSFHSDETKNEIKFAGVFKKGAAIFFEDDDISNSKNKTIPPQKLFFNVKDNSLSPDFEKTDTLEIITTKEIEPEYNGKYYIVEIKDEQLIYKCTVLGNDINLSIAGKTKRIPKNKVEILGRVTAVKKLL</sequence>
<keyword evidence="1" id="KW-0238">DNA-binding</keyword>
<evidence type="ECO:0000259" key="2">
    <source>
        <dbReference type="PROSITE" id="PS50943"/>
    </source>
</evidence>
<feature type="domain" description="HTH cro/C1-type" evidence="2">
    <location>
        <begin position="7"/>
        <end position="61"/>
    </location>
</feature>
<dbReference type="OrthoDB" id="1863057at2"/>
<dbReference type="InterPro" id="IPR050807">
    <property type="entry name" value="TransReg_Diox_bact_type"/>
</dbReference>
<proteinExistence type="predicted"/>
<reference evidence="3 4" key="1">
    <citation type="journal article" date="2009" name="Appl. Environ. Microbiol.">
        <title>Genomic analysis of 'Elusimicrobium minutum,' the first cultivated representative of the phylum 'Elusimicrobia' (formerly termite group 1).</title>
        <authorList>
            <person name="Herlemann D.P.R."/>
            <person name="Geissinger O."/>
            <person name="Ikeda-Ohtsubo W."/>
            <person name="Kunin V."/>
            <person name="Sun H."/>
            <person name="Lapidus A."/>
            <person name="Hugenholtz P."/>
            <person name="Brune A."/>
        </authorList>
    </citation>
    <scope>NUCLEOTIDE SEQUENCE [LARGE SCALE GENOMIC DNA]</scope>
    <source>
        <strain evidence="3 4">Pei191</strain>
    </source>
</reference>
<dbReference type="PROSITE" id="PS50943">
    <property type="entry name" value="HTH_CROC1"/>
    <property type="match status" value="1"/>
</dbReference>
<accession>B2KBJ0</accession>
<dbReference type="SUPFAM" id="SSF51306">
    <property type="entry name" value="LexA/Signal peptidase"/>
    <property type="match status" value="1"/>
</dbReference>